<sequence>MIHAHQALLFLVFTQQTCLYKVPMGAVLVFRDLRATKGNVCVGRILGFGGKTTL</sequence>
<proteinExistence type="predicted"/>
<evidence type="ECO:0000313" key="2">
    <source>
        <dbReference type="Proteomes" id="UP000046090"/>
    </source>
</evidence>
<evidence type="ECO:0000313" key="1">
    <source>
        <dbReference type="EMBL" id="CRI33795.1"/>
    </source>
</evidence>
<organism evidence="1 2">
    <name type="scientific">Helicobacter heilmannii</name>
    <dbReference type="NCBI Taxonomy" id="35817"/>
    <lineage>
        <taxon>Bacteria</taxon>
        <taxon>Pseudomonadati</taxon>
        <taxon>Campylobacterota</taxon>
        <taxon>Epsilonproteobacteria</taxon>
        <taxon>Campylobacterales</taxon>
        <taxon>Helicobacteraceae</taxon>
        <taxon>Helicobacter</taxon>
    </lineage>
</organism>
<dbReference type="AlphaFoldDB" id="A0A0K2YA14"/>
<accession>A0A0K2YA14</accession>
<name>A0A0K2YA14_HELHE</name>
<reference evidence="2" key="1">
    <citation type="submission" date="2014-12" db="EMBL/GenBank/DDBJ databases">
        <authorList>
            <person name="Smet A."/>
        </authorList>
    </citation>
    <scope>NUCLEOTIDE SEQUENCE [LARGE SCALE GENOMIC DNA]</scope>
</reference>
<gene>
    <name evidence="1" type="ORF">HHE01_14810</name>
</gene>
<protein>
    <submittedName>
        <fullName evidence="1">Uncharacterized protein</fullName>
    </submittedName>
</protein>
<dbReference type="Proteomes" id="UP000046090">
    <property type="component" value="Unassembled WGS sequence"/>
</dbReference>
<dbReference type="EMBL" id="CDMK01000001">
    <property type="protein sequence ID" value="CRI33795.1"/>
    <property type="molecule type" value="Genomic_DNA"/>
</dbReference>
<keyword evidence="2" id="KW-1185">Reference proteome</keyword>